<feature type="transmembrane region" description="Helical" evidence="1">
    <location>
        <begin position="306"/>
        <end position="324"/>
    </location>
</feature>
<keyword evidence="1" id="KW-0472">Membrane</keyword>
<evidence type="ECO:0008006" key="4">
    <source>
        <dbReference type="Google" id="ProtNLM"/>
    </source>
</evidence>
<keyword evidence="3" id="KW-1185">Reference proteome</keyword>
<evidence type="ECO:0000313" key="3">
    <source>
        <dbReference type="Proteomes" id="UP001597493"/>
    </source>
</evidence>
<name>A0ABW5R1Z4_9BACL</name>
<reference evidence="3" key="1">
    <citation type="journal article" date="2019" name="Int. J. Syst. Evol. Microbiol.">
        <title>The Global Catalogue of Microorganisms (GCM) 10K type strain sequencing project: providing services to taxonomists for standard genome sequencing and annotation.</title>
        <authorList>
            <consortium name="The Broad Institute Genomics Platform"/>
            <consortium name="The Broad Institute Genome Sequencing Center for Infectious Disease"/>
            <person name="Wu L."/>
            <person name="Ma J."/>
        </authorList>
    </citation>
    <scope>NUCLEOTIDE SEQUENCE [LARGE SCALE GENOMIC DNA]</scope>
    <source>
        <strain evidence="3">TISTR 1827</strain>
    </source>
</reference>
<comment type="caution">
    <text evidence="2">The sequence shown here is derived from an EMBL/GenBank/DDBJ whole genome shotgun (WGS) entry which is preliminary data.</text>
</comment>
<sequence>MNKNPIVAFLLSFIPGAGHAYLGRPFRTLLYGGGFFGPIGLLMLLMVSGNGIGDEGAALFLFALLIAFVNMVDMIVSLVKGIGAGPSPAMEPRLYRDPLEGIQDGAGHYYYSESERREKYNTILLSFIPGLGHMNNGLMQRGITLMVAFFGLFAVIVFLSVAMDSGVLLVFLLLLPVIWAYGIFDALQQLARKQRGEPVDDRPIFADIEEHFAYGKKSRVLAMMLSFFPGAGHLYLGLQKRGLQLMAGFLLAVYLMDALRLTLFLFMIPLIICFAFFDAVQQLSRYERSALEDEPIASLLVPYQKWLGVGMVGFGVYYLLDRVVADIASRYMPNWYASYLEIKYMIPTAIVAFVMIAIGLRMLLGGRTGGANRMSRDGDL</sequence>
<dbReference type="Proteomes" id="UP001597493">
    <property type="component" value="Unassembled WGS sequence"/>
</dbReference>
<accession>A0ABW5R1Z4</accession>
<feature type="transmembrane region" description="Helical" evidence="1">
    <location>
        <begin position="168"/>
        <end position="187"/>
    </location>
</feature>
<feature type="transmembrane region" description="Helical" evidence="1">
    <location>
        <begin position="59"/>
        <end position="79"/>
    </location>
</feature>
<protein>
    <recommendedName>
        <fullName evidence="4">Multi-tm2 domain protein</fullName>
    </recommendedName>
</protein>
<dbReference type="RefSeq" id="WP_379277289.1">
    <property type="nucleotide sequence ID" value="NZ_JBHUGT010000043.1"/>
</dbReference>
<feature type="transmembrane region" description="Helical" evidence="1">
    <location>
        <begin position="344"/>
        <end position="364"/>
    </location>
</feature>
<feature type="transmembrane region" description="Helical" evidence="1">
    <location>
        <begin position="29"/>
        <end position="47"/>
    </location>
</feature>
<evidence type="ECO:0000256" key="1">
    <source>
        <dbReference type="SAM" id="Phobius"/>
    </source>
</evidence>
<organism evidence="2 3">
    <name type="scientific">Paenibacillus thailandensis</name>
    <dbReference type="NCBI Taxonomy" id="393250"/>
    <lineage>
        <taxon>Bacteria</taxon>
        <taxon>Bacillati</taxon>
        <taxon>Bacillota</taxon>
        <taxon>Bacilli</taxon>
        <taxon>Bacillales</taxon>
        <taxon>Paenibacillaceae</taxon>
        <taxon>Paenibacillus</taxon>
    </lineage>
</organism>
<dbReference type="EMBL" id="JBHUMY010000031">
    <property type="protein sequence ID" value="MFD2662658.1"/>
    <property type="molecule type" value="Genomic_DNA"/>
</dbReference>
<feature type="transmembrane region" description="Helical" evidence="1">
    <location>
        <begin position="258"/>
        <end position="280"/>
    </location>
</feature>
<keyword evidence="1" id="KW-1133">Transmembrane helix</keyword>
<evidence type="ECO:0000313" key="2">
    <source>
        <dbReference type="EMBL" id="MFD2662658.1"/>
    </source>
</evidence>
<feature type="transmembrane region" description="Helical" evidence="1">
    <location>
        <begin position="143"/>
        <end position="162"/>
    </location>
</feature>
<feature type="transmembrane region" description="Helical" evidence="1">
    <location>
        <begin position="6"/>
        <end position="22"/>
    </location>
</feature>
<keyword evidence="1" id="KW-0812">Transmembrane</keyword>
<feature type="transmembrane region" description="Helical" evidence="1">
    <location>
        <begin position="220"/>
        <end position="238"/>
    </location>
</feature>
<gene>
    <name evidence="2" type="ORF">ACFSW5_20580</name>
</gene>
<proteinExistence type="predicted"/>